<keyword evidence="9" id="KW-0325">Glycoprotein</keyword>
<keyword evidence="15" id="KW-1185">Reference proteome</keyword>
<dbReference type="GO" id="GO:0005524">
    <property type="term" value="F:ATP binding"/>
    <property type="evidence" value="ECO:0007669"/>
    <property type="project" value="InterPro"/>
</dbReference>
<dbReference type="GO" id="GO:0016020">
    <property type="term" value="C:membrane"/>
    <property type="evidence" value="ECO:0007669"/>
    <property type="project" value="UniProtKB-SubCell"/>
</dbReference>
<feature type="domain" description="Protein kinase" evidence="13">
    <location>
        <begin position="482"/>
        <end position="757"/>
    </location>
</feature>
<feature type="signal peptide" evidence="12">
    <location>
        <begin position="1"/>
        <end position="25"/>
    </location>
</feature>
<keyword evidence="4 12" id="KW-0732">Signal</keyword>
<dbReference type="SMART" id="SM00369">
    <property type="entry name" value="LRR_TYP"/>
    <property type="match status" value="4"/>
</dbReference>
<dbReference type="InterPro" id="IPR050647">
    <property type="entry name" value="Plant_LRR-RLKs"/>
</dbReference>
<gene>
    <name evidence="14" type="ORF">Salat_2838400</name>
</gene>
<evidence type="ECO:0000256" key="7">
    <source>
        <dbReference type="ARBA" id="ARBA00023136"/>
    </source>
</evidence>
<comment type="caution">
    <text evidence="14">The sequence shown here is derived from an EMBL/GenBank/DDBJ whole genome shotgun (WGS) entry which is preliminary data.</text>
</comment>
<dbReference type="FunFam" id="3.30.200.20:FF:000285">
    <property type="entry name" value="Putative inactive leucine-rich repeat receptor-like protein kinase"/>
    <property type="match status" value="1"/>
</dbReference>
<evidence type="ECO:0000256" key="6">
    <source>
        <dbReference type="ARBA" id="ARBA00022989"/>
    </source>
</evidence>
<dbReference type="InterPro" id="IPR055414">
    <property type="entry name" value="LRR_R13L4/SHOC2-like"/>
</dbReference>
<comment type="subcellular location">
    <subcellularLocation>
        <location evidence="1">Membrane</location>
        <topology evidence="1">Single-pass type I membrane protein</topology>
    </subcellularLocation>
</comment>
<keyword evidence="14" id="KW-0808">Transferase</keyword>
<feature type="compositionally biased region" description="Basic and acidic residues" evidence="10">
    <location>
        <begin position="768"/>
        <end position="777"/>
    </location>
</feature>
<keyword evidence="8 14" id="KW-0675">Receptor</keyword>
<keyword evidence="7 11" id="KW-0472">Membrane</keyword>
<dbReference type="Pfam" id="PF07714">
    <property type="entry name" value="PK_Tyr_Ser-Thr"/>
    <property type="match status" value="1"/>
</dbReference>
<evidence type="ECO:0000256" key="12">
    <source>
        <dbReference type="SAM" id="SignalP"/>
    </source>
</evidence>
<keyword evidence="3 11" id="KW-0812">Transmembrane</keyword>
<evidence type="ECO:0000256" key="5">
    <source>
        <dbReference type="ARBA" id="ARBA00022737"/>
    </source>
</evidence>
<evidence type="ECO:0000256" key="3">
    <source>
        <dbReference type="ARBA" id="ARBA00022692"/>
    </source>
</evidence>
<evidence type="ECO:0000256" key="2">
    <source>
        <dbReference type="ARBA" id="ARBA00022614"/>
    </source>
</evidence>
<dbReference type="Gene3D" id="1.10.510.10">
    <property type="entry name" value="Transferase(Phosphotransferase) domain 1"/>
    <property type="match status" value="1"/>
</dbReference>
<evidence type="ECO:0000256" key="9">
    <source>
        <dbReference type="ARBA" id="ARBA00023180"/>
    </source>
</evidence>
<evidence type="ECO:0000256" key="11">
    <source>
        <dbReference type="SAM" id="Phobius"/>
    </source>
</evidence>
<evidence type="ECO:0000256" key="4">
    <source>
        <dbReference type="ARBA" id="ARBA00022729"/>
    </source>
</evidence>
<proteinExistence type="predicted"/>
<feature type="chain" id="PRO_5042109883" evidence="12">
    <location>
        <begin position="26"/>
        <end position="787"/>
    </location>
</feature>
<dbReference type="InterPro" id="IPR032675">
    <property type="entry name" value="LRR_dom_sf"/>
</dbReference>
<evidence type="ECO:0000259" key="13">
    <source>
        <dbReference type="PROSITE" id="PS50011"/>
    </source>
</evidence>
<keyword evidence="14" id="KW-0418">Kinase</keyword>
<dbReference type="EMBL" id="JACGWO010000012">
    <property type="protein sequence ID" value="KAK4414254.1"/>
    <property type="molecule type" value="Genomic_DNA"/>
</dbReference>
<dbReference type="PROSITE" id="PS50011">
    <property type="entry name" value="PROTEIN_KINASE_DOM"/>
    <property type="match status" value="1"/>
</dbReference>
<dbReference type="PANTHER" id="PTHR48056">
    <property type="entry name" value="LRR RECEPTOR-LIKE SERINE/THREONINE-PROTEIN KINASE-RELATED"/>
    <property type="match status" value="1"/>
</dbReference>
<evidence type="ECO:0000256" key="8">
    <source>
        <dbReference type="ARBA" id="ARBA00023170"/>
    </source>
</evidence>
<dbReference type="PANTHER" id="PTHR48056:SF74">
    <property type="entry name" value="PROTEIN KINASE DOMAIN-CONTAINING PROTEIN"/>
    <property type="match status" value="1"/>
</dbReference>
<dbReference type="FunFam" id="3.80.10.10:FF:000413">
    <property type="entry name" value="Inactive leucine-rich repeat receptor-like protein kinase"/>
    <property type="match status" value="1"/>
</dbReference>
<dbReference type="InterPro" id="IPR003591">
    <property type="entry name" value="Leu-rich_rpt_typical-subtyp"/>
</dbReference>
<dbReference type="AlphaFoldDB" id="A0AAE1XMM7"/>
<feature type="transmembrane region" description="Helical" evidence="11">
    <location>
        <begin position="390"/>
        <end position="414"/>
    </location>
</feature>
<dbReference type="Gene3D" id="3.30.200.20">
    <property type="entry name" value="Phosphorylase Kinase, domain 1"/>
    <property type="match status" value="1"/>
</dbReference>
<reference evidence="14" key="2">
    <citation type="journal article" date="2024" name="Plant">
        <title>Genomic evolution and insights into agronomic trait innovations of Sesamum species.</title>
        <authorList>
            <person name="Miao H."/>
            <person name="Wang L."/>
            <person name="Qu L."/>
            <person name="Liu H."/>
            <person name="Sun Y."/>
            <person name="Le M."/>
            <person name="Wang Q."/>
            <person name="Wei S."/>
            <person name="Zheng Y."/>
            <person name="Lin W."/>
            <person name="Duan Y."/>
            <person name="Cao H."/>
            <person name="Xiong S."/>
            <person name="Wang X."/>
            <person name="Wei L."/>
            <person name="Li C."/>
            <person name="Ma Q."/>
            <person name="Ju M."/>
            <person name="Zhao R."/>
            <person name="Li G."/>
            <person name="Mu C."/>
            <person name="Tian Q."/>
            <person name="Mei H."/>
            <person name="Zhang T."/>
            <person name="Gao T."/>
            <person name="Zhang H."/>
        </authorList>
    </citation>
    <scope>NUCLEOTIDE SEQUENCE</scope>
    <source>
        <strain evidence="14">3651</strain>
    </source>
</reference>
<evidence type="ECO:0000256" key="1">
    <source>
        <dbReference type="ARBA" id="ARBA00004479"/>
    </source>
</evidence>
<sequence>MAAKPAVFTLNFLFLLVFLLPHCSNQLQPSQYEALERIKQLLNFPQELSSWSENQDFCNSEPTQILTLACYQDNITQLHVTGNYWFPHLSQDFSTAALFSNIAALPFLKVLSLVSIGLKGPLPSGIGELSSLEILNISSNSFNGSIPREISSMRNLQTLILDHNSFTGEVPEWLSSLPALSVLSLKNNSFSGSLPDALSEMIALRALVLSGNNLSGQVPGLHNLTNLQVLDLENNNLGPQFPSLPKKLVSLVLRKNKFHSVVSDELGSCYQLKKLDISLNELVGLFSPSILSLPSLTYLDIGGNKFTGKLSENISCNAELAFVNLSENRLTGELPDCLQSSSRSRVVLYNGNCLSRRYQDQHPLSFCHSEALAVGISPHKEDEKRGYDKAVLASSMVGGIVGATALLGLAFLFVKREFAKQHRHGNKDPHTRLIVDKISPANTLQLLKDARYISETMKLGALGIPLYRTFVLDELKEATNNFNALNLIGEGSYGQVYKGWLIDGTAVAIRSMKVKRRHGIHTYTHQLELVAKLRHCHLVSAIGHCFECCQDDSSVSRIFLVFEYVPNGTLRSFVSDVQPGQKFTWKQRIGAAVGVARGIQFLHTGIVPGVYSNRLKITDVLLDHDLHVKISKYNLPLLAENRRLDEVEVSTRVPKQDFVSMFGCEEKDDVYDFGVILLEIIVGRTIVSFSDISISKDILSVSLTADSIARRSIVNPAVHKDCSDDSLKTLIELCIRCLSTVPSERPSVEDVLWNLLFAAQVQEMWHRESSSNRDSPVHHAPSVNLTV</sequence>
<dbReference type="InterPro" id="IPR000719">
    <property type="entry name" value="Prot_kinase_dom"/>
</dbReference>
<dbReference type="Gene3D" id="3.80.10.10">
    <property type="entry name" value="Ribonuclease Inhibitor"/>
    <property type="match status" value="2"/>
</dbReference>
<dbReference type="FunFam" id="1.10.510.10:FF:000431">
    <property type="entry name" value="Putative inactive leucine-rich repeat receptor-like protein kinase"/>
    <property type="match status" value="1"/>
</dbReference>
<evidence type="ECO:0000256" key="10">
    <source>
        <dbReference type="SAM" id="MobiDB-lite"/>
    </source>
</evidence>
<reference evidence="14" key="1">
    <citation type="submission" date="2020-06" db="EMBL/GenBank/DDBJ databases">
        <authorList>
            <person name="Li T."/>
            <person name="Hu X."/>
            <person name="Zhang T."/>
            <person name="Song X."/>
            <person name="Zhang H."/>
            <person name="Dai N."/>
            <person name="Sheng W."/>
            <person name="Hou X."/>
            <person name="Wei L."/>
        </authorList>
    </citation>
    <scope>NUCLEOTIDE SEQUENCE</scope>
    <source>
        <strain evidence="14">3651</strain>
        <tissue evidence="14">Leaf</tissue>
    </source>
</reference>
<evidence type="ECO:0000313" key="14">
    <source>
        <dbReference type="EMBL" id="KAK4414254.1"/>
    </source>
</evidence>
<dbReference type="SUPFAM" id="SSF56112">
    <property type="entry name" value="Protein kinase-like (PK-like)"/>
    <property type="match status" value="1"/>
</dbReference>
<keyword evidence="6 11" id="KW-1133">Transmembrane helix</keyword>
<feature type="region of interest" description="Disordered" evidence="10">
    <location>
        <begin position="768"/>
        <end position="787"/>
    </location>
</feature>
<accession>A0AAE1XMM7</accession>
<protein>
    <submittedName>
        <fullName evidence="14">Inactive leucine-rich repeat receptor-like protein kinase</fullName>
    </submittedName>
</protein>
<keyword evidence="5" id="KW-0677">Repeat</keyword>
<dbReference type="InterPro" id="IPR001245">
    <property type="entry name" value="Ser-Thr/Tyr_kinase_cat_dom"/>
</dbReference>
<dbReference type="Proteomes" id="UP001293254">
    <property type="component" value="Unassembled WGS sequence"/>
</dbReference>
<dbReference type="SUPFAM" id="SSF52058">
    <property type="entry name" value="L domain-like"/>
    <property type="match status" value="1"/>
</dbReference>
<dbReference type="InterPro" id="IPR011009">
    <property type="entry name" value="Kinase-like_dom_sf"/>
</dbReference>
<dbReference type="Pfam" id="PF23598">
    <property type="entry name" value="LRR_14"/>
    <property type="match status" value="1"/>
</dbReference>
<keyword evidence="2" id="KW-0433">Leucine-rich repeat</keyword>
<dbReference type="GO" id="GO:0033612">
    <property type="term" value="F:receptor serine/threonine kinase binding"/>
    <property type="evidence" value="ECO:0007669"/>
    <property type="project" value="TreeGrafter"/>
</dbReference>
<name>A0AAE1XMM7_9LAMI</name>
<organism evidence="14 15">
    <name type="scientific">Sesamum alatum</name>
    <dbReference type="NCBI Taxonomy" id="300844"/>
    <lineage>
        <taxon>Eukaryota</taxon>
        <taxon>Viridiplantae</taxon>
        <taxon>Streptophyta</taxon>
        <taxon>Embryophyta</taxon>
        <taxon>Tracheophyta</taxon>
        <taxon>Spermatophyta</taxon>
        <taxon>Magnoliopsida</taxon>
        <taxon>eudicotyledons</taxon>
        <taxon>Gunneridae</taxon>
        <taxon>Pentapetalae</taxon>
        <taxon>asterids</taxon>
        <taxon>lamiids</taxon>
        <taxon>Lamiales</taxon>
        <taxon>Pedaliaceae</taxon>
        <taxon>Sesamum</taxon>
    </lineage>
</organism>
<dbReference type="GO" id="GO:0004674">
    <property type="term" value="F:protein serine/threonine kinase activity"/>
    <property type="evidence" value="ECO:0007669"/>
    <property type="project" value="UniProtKB-EC"/>
</dbReference>
<evidence type="ECO:0000313" key="15">
    <source>
        <dbReference type="Proteomes" id="UP001293254"/>
    </source>
</evidence>